<sequence>MEMLPGLLVGCKAEWNAGEKKMSCSSLQGLWSASRVIRVKFQFLVRGKLLGSSLRICTNKLLNYQIKLSETVMSEHYNVQVLPGELLVDVLRRVAPCGLAAWRCACKALLGIIDARRLLRTDLLPHSVAGIFINFHSEGLPEFFARPSTGPTISGSFDYLAPTDGRSQYRGKIEDHCNGLVLLEDYLENHYVVNPATRQWDSLPPRLSMSRSKEMDADFRYQEYLVFDPTVSPNYQVFVIPNPRRKTKPEDFGYNKRLDELDPVMEKSEWPPSVCALHVFSSRSGRWEERSFIRDGEAAGTIADMRQHSEWYYDKHYAVYCRGALYVHCKTDFIMRISLSNDKYQVIKPPLHGELGEFQKLHLGRSEKGVYLASCEASLIMVWVLDESCGQMNWVLKHSSCLPPILDYDRPVLGPWVLQDINYNGYLKERKELIEGGEDTEYMKELKENKLELNSGKEELVEEKFEWDSENDNILHKEDVVDARGNGYFDILGFHPYKEIAFLGVSMYRGIAYHLKDSKVQDLGYLYPTTCHLALPNECFITESFPYTPCLTGHR</sequence>
<protein>
    <recommendedName>
        <fullName evidence="2">F-box domain-containing protein</fullName>
    </recommendedName>
</protein>
<reference evidence="1" key="1">
    <citation type="submission" date="2015-06" db="UniProtKB">
        <authorList>
            <consortium name="EnsemblPlants"/>
        </authorList>
    </citation>
    <scope>IDENTIFICATION</scope>
</reference>
<dbReference type="AlphaFoldDB" id="R7W223"/>
<organism evidence="1">
    <name type="scientific">Aegilops tauschii</name>
    <name type="common">Tausch's goatgrass</name>
    <name type="synonym">Aegilops squarrosa</name>
    <dbReference type="NCBI Taxonomy" id="37682"/>
    <lineage>
        <taxon>Eukaryota</taxon>
        <taxon>Viridiplantae</taxon>
        <taxon>Streptophyta</taxon>
        <taxon>Embryophyta</taxon>
        <taxon>Tracheophyta</taxon>
        <taxon>Spermatophyta</taxon>
        <taxon>Magnoliopsida</taxon>
        <taxon>Liliopsida</taxon>
        <taxon>Poales</taxon>
        <taxon>Poaceae</taxon>
        <taxon>BOP clade</taxon>
        <taxon>Pooideae</taxon>
        <taxon>Triticodae</taxon>
        <taxon>Triticeae</taxon>
        <taxon>Triticinae</taxon>
        <taxon>Aegilops</taxon>
    </lineage>
</organism>
<dbReference type="EnsemblPlants" id="EMT13126">
    <property type="protein sequence ID" value="EMT13126"/>
    <property type="gene ID" value="F775_10753"/>
</dbReference>
<accession>R7W223</accession>
<evidence type="ECO:0000313" key="1">
    <source>
        <dbReference type="EnsemblPlants" id="EMT13126"/>
    </source>
</evidence>
<name>R7W223_AEGTA</name>
<proteinExistence type="predicted"/>
<dbReference type="PANTHER" id="PTHR34591">
    <property type="entry name" value="OS03G0653100 PROTEIN-RELATED"/>
    <property type="match status" value="1"/>
</dbReference>
<evidence type="ECO:0008006" key="2">
    <source>
        <dbReference type="Google" id="ProtNLM"/>
    </source>
</evidence>
<dbReference type="PANTHER" id="PTHR34591:SF59">
    <property type="entry name" value="F-BOX DOMAIN-CONTAINING PROTEIN"/>
    <property type="match status" value="1"/>
</dbReference>